<organism evidence="2 3">
    <name type="scientific">Nocardia acididurans</name>
    <dbReference type="NCBI Taxonomy" id="2802282"/>
    <lineage>
        <taxon>Bacteria</taxon>
        <taxon>Bacillati</taxon>
        <taxon>Actinomycetota</taxon>
        <taxon>Actinomycetes</taxon>
        <taxon>Mycobacteriales</taxon>
        <taxon>Nocardiaceae</taxon>
        <taxon>Nocardia</taxon>
    </lineage>
</organism>
<feature type="region of interest" description="Disordered" evidence="1">
    <location>
        <begin position="1"/>
        <end position="21"/>
    </location>
</feature>
<name>A0ABS1M8W1_9NOCA</name>
<dbReference type="Proteomes" id="UP000602198">
    <property type="component" value="Unassembled WGS sequence"/>
</dbReference>
<sequence>MTPHTAHAPYQPAVPPTSTLARSTPWHLGSQWWDAKTVLVTRPVGPGQIAITPHLVVPAPHDQLAFLLSSYSEEAQQLAYDGRVVIQTGDWRGRPALGTRQHYGLARIISDTNISAQVQDHMRVKYGARTAFARMAHRLANGAVPYGDLVAVVELRPNPPFMLTP</sequence>
<keyword evidence="3" id="KW-1185">Reference proteome</keyword>
<dbReference type="EMBL" id="JAERRJ010000008">
    <property type="protein sequence ID" value="MBL1077083.1"/>
    <property type="molecule type" value="Genomic_DNA"/>
</dbReference>
<protein>
    <recommendedName>
        <fullName evidence="4">Pyridoxamine 5'-phosphate oxidase putative domain-containing protein</fullName>
    </recommendedName>
</protein>
<accession>A0ABS1M8W1</accession>
<evidence type="ECO:0008006" key="4">
    <source>
        <dbReference type="Google" id="ProtNLM"/>
    </source>
</evidence>
<evidence type="ECO:0000313" key="3">
    <source>
        <dbReference type="Proteomes" id="UP000602198"/>
    </source>
</evidence>
<gene>
    <name evidence="2" type="ORF">JK358_22040</name>
</gene>
<reference evidence="2 3" key="1">
    <citation type="submission" date="2021-01" db="EMBL/GenBank/DDBJ databases">
        <title>WGS of actinomycetes isolated from Thailand.</title>
        <authorList>
            <person name="Thawai C."/>
        </authorList>
    </citation>
    <scope>NUCLEOTIDE SEQUENCE [LARGE SCALE GENOMIC DNA]</scope>
    <source>
        <strain evidence="2 3">LPG 2</strain>
    </source>
</reference>
<evidence type="ECO:0000313" key="2">
    <source>
        <dbReference type="EMBL" id="MBL1077083.1"/>
    </source>
</evidence>
<comment type="caution">
    <text evidence="2">The sequence shown here is derived from an EMBL/GenBank/DDBJ whole genome shotgun (WGS) entry which is preliminary data.</text>
</comment>
<evidence type="ECO:0000256" key="1">
    <source>
        <dbReference type="SAM" id="MobiDB-lite"/>
    </source>
</evidence>
<proteinExistence type="predicted"/>
<dbReference type="RefSeq" id="WP_201949708.1">
    <property type="nucleotide sequence ID" value="NZ_JAERRJ010000008.1"/>
</dbReference>